<sequence length="116" mass="13414">MPNDQHYTVLYQNWDIADRRFWIAWHRDCGNGRTGGLNLNQRCQRQMGIIMILLRQGQTSQVINKRLKTESFGYPTEEETGEVSSGPRRGRGTEVPEWRVDALASFVLDLPGRDSY</sequence>
<keyword evidence="3" id="KW-1185">Reference proteome</keyword>
<accession>A0ABQ6W7E9</accession>
<name>A0ABQ6W7E9_9EURO</name>
<evidence type="ECO:0000256" key="1">
    <source>
        <dbReference type="SAM" id="MobiDB-lite"/>
    </source>
</evidence>
<protein>
    <submittedName>
        <fullName evidence="2">Uncharacterized protein</fullName>
    </submittedName>
</protein>
<reference evidence="2 3" key="1">
    <citation type="submission" date="2019-04" db="EMBL/GenBank/DDBJ databases">
        <authorList>
            <consortium name="DOE Joint Genome Institute"/>
            <person name="Mondo S."/>
            <person name="Kjaerbolling I."/>
            <person name="Vesth T."/>
            <person name="Frisvad J.C."/>
            <person name="Nybo J.L."/>
            <person name="Theobald S."/>
            <person name="Kildgaard S."/>
            <person name="Isbrandt T."/>
            <person name="Kuo A."/>
            <person name="Sato A."/>
            <person name="Lyhne E.K."/>
            <person name="Kogle M.E."/>
            <person name="Wiebenga A."/>
            <person name="Kun R.S."/>
            <person name="Lubbers R.J."/>
            <person name="Makela M.R."/>
            <person name="Barry K."/>
            <person name="Chovatia M."/>
            <person name="Clum A."/>
            <person name="Daum C."/>
            <person name="Haridas S."/>
            <person name="He G."/>
            <person name="LaButti K."/>
            <person name="Lipzen A."/>
            <person name="Riley R."/>
            <person name="Salamov A."/>
            <person name="Simmons B.A."/>
            <person name="Magnuson J.K."/>
            <person name="Henrissat B."/>
            <person name="Mortensen U.H."/>
            <person name="Larsen T.O."/>
            <person name="Devries R.P."/>
            <person name="Grigoriev I.V."/>
            <person name="Machida M."/>
            <person name="Baker S.E."/>
            <person name="Andersen M.R."/>
            <person name="Cantor M.N."/>
            <person name="Hua S.X."/>
        </authorList>
    </citation>
    <scope>NUCLEOTIDE SEQUENCE [LARGE SCALE GENOMIC DNA]</scope>
    <source>
        <strain evidence="2 3">CBS 117616</strain>
    </source>
</reference>
<evidence type="ECO:0000313" key="3">
    <source>
        <dbReference type="Proteomes" id="UP000325395"/>
    </source>
</evidence>
<proteinExistence type="predicted"/>
<organism evidence="2 3">
    <name type="scientific">Aspergillus pseudocaelatus</name>
    <dbReference type="NCBI Taxonomy" id="1825620"/>
    <lineage>
        <taxon>Eukaryota</taxon>
        <taxon>Fungi</taxon>
        <taxon>Dikarya</taxon>
        <taxon>Ascomycota</taxon>
        <taxon>Pezizomycotina</taxon>
        <taxon>Eurotiomycetes</taxon>
        <taxon>Eurotiomycetidae</taxon>
        <taxon>Eurotiales</taxon>
        <taxon>Aspergillaceae</taxon>
        <taxon>Aspergillus</taxon>
        <taxon>Aspergillus subgen. Circumdati</taxon>
    </lineage>
</organism>
<dbReference type="Proteomes" id="UP000325395">
    <property type="component" value="Unassembled WGS sequence"/>
</dbReference>
<evidence type="ECO:0000313" key="2">
    <source>
        <dbReference type="EMBL" id="KAE8411316.1"/>
    </source>
</evidence>
<feature type="region of interest" description="Disordered" evidence="1">
    <location>
        <begin position="73"/>
        <end position="96"/>
    </location>
</feature>
<dbReference type="EMBL" id="ML735881">
    <property type="protein sequence ID" value="KAE8411316.1"/>
    <property type="molecule type" value="Genomic_DNA"/>
</dbReference>
<gene>
    <name evidence="2" type="ORF">BDV36DRAFT_301953</name>
</gene>